<evidence type="ECO:0000313" key="2">
    <source>
        <dbReference type="Proteomes" id="UP000824533"/>
    </source>
</evidence>
<organism evidence="1 2">
    <name type="scientific">Dendrolimus kikuchii</name>
    <dbReference type="NCBI Taxonomy" id="765133"/>
    <lineage>
        <taxon>Eukaryota</taxon>
        <taxon>Metazoa</taxon>
        <taxon>Ecdysozoa</taxon>
        <taxon>Arthropoda</taxon>
        <taxon>Hexapoda</taxon>
        <taxon>Insecta</taxon>
        <taxon>Pterygota</taxon>
        <taxon>Neoptera</taxon>
        <taxon>Endopterygota</taxon>
        <taxon>Lepidoptera</taxon>
        <taxon>Glossata</taxon>
        <taxon>Ditrysia</taxon>
        <taxon>Bombycoidea</taxon>
        <taxon>Lasiocampidae</taxon>
        <taxon>Dendrolimus</taxon>
    </lineage>
</organism>
<accession>A0ACC1DDG6</accession>
<proteinExistence type="predicted"/>
<sequence length="75" mass="8853">MRVITVIAMAVALTSVLFMRYCQGADMRNFVLPEDDEDSRPHPYYRDYGFIRSRPIREDDAFDDYGHLRFGRSDD</sequence>
<gene>
    <name evidence="1" type="ORF">K1T71_002577</name>
</gene>
<name>A0ACC1DDG6_9NEOP</name>
<reference evidence="1 2" key="1">
    <citation type="journal article" date="2021" name="Front. Genet.">
        <title>Chromosome-Level Genome Assembly Reveals Significant Gene Expansion in the Toll and IMD Signaling Pathways of Dendrolimus kikuchii.</title>
        <authorList>
            <person name="Zhou J."/>
            <person name="Wu P."/>
            <person name="Xiong Z."/>
            <person name="Liu N."/>
            <person name="Zhao N."/>
            <person name="Ji M."/>
            <person name="Qiu Y."/>
            <person name="Yang B."/>
        </authorList>
    </citation>
    <scope>NUCLEOTIDE SEQUENCE [LARGE SCALE GENOMIC DNA]</scope>
    <source>
        <strain evidence="1">Ann1</strain>
    </source>
</reference>
<protein>
    <submittedName>
        <fullName evidence="1">Uncharacterized protein</fullName>
    </submittedName>
</protein>
<dbReference type="EMBL" id="CM034390">
    <property type="protein sequence ID" value="KAJ0181855.1"/>
    <property type="molecule type" value="Genomic_DNA"/>
</dbReference>
<keyword evidence="2" id="KW-1185">Reference proteome</keyword>
<dbReference type="Proteomes" id="UP000824533">
    <property type="component" value="Linkage Group LG04"/>
</dbReference>
<evidence type="ECO:0000313" key="1">
    <source>
        <dbReference type="EMBL" id="KAJ0181855.1"/>
    </source>
</evidence>
<comment type="caution">
    <text evidence="1">The sequence shown here is derived from an EMBL/GenBank/DDBJ whole genome shotgun (WGS) entry which is preliminary data.</text>
</comment>